<accession>A0ABR0G6M2</accession>
<dbReference type="EMBL" id="JAFFHA010000008">
    <property type="protein sequence ID" value="KAK4651405.1"/>
    <property type="molecule type" value="Genomic_DNA"/>
</dbReference>
<proteinExistence type="predicted"/>
<feature type="region of interest" description="Disordered" evidence="1">
    <location>
        <begin position="224"/>
        <end position="289"/>
    </location>
</feature>
<protein>
    <submittedName>
        <fullName evidence="2">Uncharacterized protein</fullName>
    </submittedName>
</protein>
<reference evidence="2 3" key="1">
    <citation type="journal article" date="2023" name="bioRxiv">
        <title>High-quality genome assemblies of four members of thePodospora anserinaspecies complex.</title>
        <authorList>
            <person name="Ament-Velasquez S.L."/>
            <person name="Vogan A.A."/>
            <person name="Wallerman O."/>
            <person name="Hartmann F."/>
            <person name="Gautier V."/>
            <person name="Silar P."/>
            <person name="Giraud T."/>
            <person name="Johannesson H."/>
        </authorList>
    </citation>
    <scope>NUCLEOTIDE SEQUENCE [LARGE SCALE GENOMIC DNA]</scope>
    <source>
        <strain evidence="2 3">CBS 415.72m</strain>
    </source>
</reference>
<feature type="region of interest" description="Disordered" evidence="1">
    <location>
        <begin position="705"/>
        <end position="732"/>
    </location>
</feature>
<gene>
    <name evidence="2" type="ORF">QC762_605920</name>
</gene>
<dbReference type="GeneID" id="87912191"/>
<feature type="region of interest" description="Disordered" evidence="1">
    <location>
        <begin position="379"/>
        <end position="428"/>
    </location>
</feature>
<sequence>MGIFSFLSRKSHDKHKAASLRAHAYDTTAAGTVPLQGAYPVAGNGPNVFDTLSGGRPDSRHAQLSSTVPDNHNGAAPAPGVPRYRDPTTDRPNTAPSGQPTLQHVSSGTRLRKAAKKGPPISFKMLRSVGSTISGGSRPGSKGSEYEIKSTLQGTVSHSRSSSMRSESGRFRDILDAHSELKPPDFRARVKAAGAKDYGEDVAERNMGENGFDLESEHVKAFYNSHPSAPRPRRSAPALNPRSSRHTIREAQNGQQPPKRPMAPPPASIAPSQRSLPQALPGQTPRHKPAETALYADMKTTGGGHLKRRVSVNTYMPPASFQNTSAVSLSKVHGSEINTIDLDILKPPIVMGAPRTSGETPRTARIPRDSVMLARRKVSIPGHLARRDSSSPERTFSLRSATTRPQHHHQRASMSSSTSASFSPRHRHSLHTLHSSISSSGVQSWDGSSFLQGTTTTTTTTTTPLAYPRRLHTATQPFQPPSVSEVDVDAVDDWVEFCSSHKTASTTPKPTASSLANLGFRRPLSMMRSTPPPPPLNPPARPATAVPFEIPEHHVPIRTRSLRGYSASSGTPTTHTVTVRSSSSPGRPQSRTTVTSASVDDDSLAPEAVKLAEGEDDDGFNMDDHISSDEVDSVLGGGGKKPSGEGEEELLWKEEGYGGGGLMLPGLWEVFPEAKVKGSYDGIGDSFGPRGGGRRRRRRRRYVVDTGVEYGSSGDEGEGFGEERREEEEEEEEMVRGRGVVVGRVRGRGRRRGKLEGIYGEKKGSDADDEEGTPRGRRASVGSYYMELREKVGVGVIEEEKEVMGKVDAAAAVRMRKQVKCAERAAGGGRVRLRTGGEGAANIGVRRNKSVPVLCVEGEEYRG</sequence>
<comment type="caution">
    <text evidence="2">The sequence shown here is derived from an EMBL/GenBank/DDBJ whole genome shotgun (WGS) entry which is preliminary data.</text>
</comment>
<feature type="compositionally biased region" description="Low complexity" evidence="1">
    <location>
        <begin position="157"/>
        <end position="166"/>
    </location>
</feature>
<feature type="compositionally biased region" description="Low complexity" evidence="1">
    <location>
        <begin position="568"/>
        <end position="591"/>
    </location>
</feature>
<evidence type="ECO:0000313" key="3">
    <source>
        <dbReference type="Proteomes" id="UP001323405"/>
    </source>
</evidence>
<evidence type="ECO:0000313" key="2">
    <source>
        <dbReference type="EMBL" id="KAK4651405.1"/>
    </source>
</evidence>
<feature type="compositionally biased region" description="Polar residues" evidence="1">
    <location>
        <begin position="90"/>
        <end position="109"/>
    </location>
</feature>
<dbReference type="RefSeq" id="XP_062740380.1">
    <property type="nucleotide sequence ID" value="XM_062892284.1"/>
</dbReference>
<feature type="region of interest" description="Disordered" evidence="1">
    <location>
        <begin position="52"/>
        <end position="168"/>
    </location>
</feature>
<feature type="compositionally biased region" description="Low complexity" evidence="1">
    <location>
        <begin position="413"/>
        <end position="423"/>
    </location>
</feature>
<dbReference type="Proteomes" id="UP001323405">
    <property type="component" value="Unassembled WGS sequence"/>
</dbReference>
<feature type="region of interest" description="Disordered" evidence="1">
    <location>
        <begin position="563"/>
        <end position="647"/>
    </location>
</feature>
<feature type="compositionally biased region" description="Pro residues" evidence="1">
    <location>
        <begin position="258"/>
        <end position="268"/>
    </location>
</feature>
<keyword evidence="3" id="KW-1185">Reference proteome</keyword>
<organism evidence="2 3">
    <name type="scientific">Podospora pseudocomata</name>
    <dbReference type="NCBI Taxonomy" id="2093779"/>
    <lineage>
        <taxon>Eukaryota</taxon>
        <taxon>Fungi</taxon>
        <taxon>Dikarya</taxon>
        <taxon>Ascomycota</taxon>
        <taxon>Pezizomycotina</taxon>
        <taxon>Sordariomycetes</taxon>
        <taxon>Sordariomycetidae</taxon>
        <taxon>Sordariales</taxon>
        <taxon>Podosporaceae</taxon>
        <taxon>Podospora</taxon>
    </lineage>
</organism>
<name>A0ABR0G6M2_9PEZI</name>
<evidence type="ECO:0000256" key="1">
    <source>
        <dbReference type="SAM" id="MobiDB-lite"/>
    </source>
</evidence>
<feature type="region of interest" description="Disordered" evidence="1">
    <location>
        <begin position="757"/>
        <end position="777"/>
    </location>
</feature>
<feature type="compositionally biased region" description="Polar residues" evidence="1">
    <location>
        <begin position="392"/>
        <end position="404"/>
    </location>
</feature>
<feature type="compositionally biased region" description="Acidic residues" evidence="1">
    <location>
        <begin position="715"/>
        <end position="732"/>
    </location>
</feature>